<dbReference type="GO" id="GO:0004065">
    <property type="term" value="F:arylsulfatase activity"/>
    <property type="evidence" value="ECO:0007669"/>
    <property type="project" value="UniProtKB-EC"/>
</dbReference>
<dbReference type="STRING" id="1851148.SMSP2_02356"/>
<dbReference type="InterPro" id="IPR017850">
    <property type="entry name" value="Alkaline_phosphatase_core_sf"/>
</dbReference>
<accession>A0A1Q2MI52</accession>
<reference evidence="4" key="1">
    <citation type="submission" date="2017-02" db="EMBL/GenBank/DDBJ databases">
        <title>Comparative genomics and description of representatives of a novel lineage of planctomycetes thriving in anoxic sediments.</title>
        <authorList>
            <person name="Spring S."/>
            <person name="Bunk B."/>
            <person name="Sproer C."/>
        </authorList>
    </citation>
    <scope>NUCLEOTIDE SEQUENCE [LARGE SCALE GENOMIC DNA]</scope>
    <source>
        <strain evidence="4">SM-Chi-D1</strain>
    </source>
</reference>
<dbReference type="AlphaFoldDB" id="A0A1Q2MI52"/>
<dbReference type="EMBL" id="CP019646">
    <property type="protein sequence ID" value="AQQ71977.1"/>
    <property type="molecule type" value="Genomic_DNA"/>
</dbReference>
<dbReference type="PROSITE" id="PS51257">
    <property type="entry name" value="PROKAR_LIPOPROTEIN"/>
    <property type="match status" value="1"/>
</dbReference>
<dbReference type="PANTHER" id="PTHR42693:SF33">
    <property type="entry name" value="ARYLSULFATASE"/>
    <property type="match status" value="1"/>
</dbReference>
<dbReference type="Gene3D" id="3.40.720.10">
    <property type="entry name" value="Alkaline Phosphatase, subunit A"/>
    <property type="match status" value="1"/>
</dbReference>
<name>A0A1Q2MI52_9BACT</name>
<dbReference type="InterPro" id="IPR019546">
    <property type="entry name" value="TAT_signal_bac_arc"/>
</dbReference>
<comment type="similarity">
    <text evidence="1">Belongs to the sulfatase family.</text>
</comment>
<dbReference type="KEGG" id="pbas:SMSP2_02356"/>
<dbReference type="EC" id="3.1.6.1" evidence="3"/>
<dbReference type="RefSeq" id="WP_146684913.1">
    <property type="nucleotide sequence ID" value="NZ_CP019646.1"/>
</dbReference>
<gene>
    <name evidence="3" type="primary">atsA_31</name>
    <name evidence="3" type="ORF">SMSP2_02356</name>
</gene>
<dbReference type="InterPro" id="IPR050738">
    <property type="entry name" value="Sulfatase"/>
</dbReference>
<dbReference type="OrthoDB" id="291352at2"/>
<protein>
    <submittedName>
        <fullName evidence="3">Arylsulfatase</fullName>
        <ecNumber evidence="3">3.1.6.1</ecNumber>
    </submittedName>
</protein>
<keyword evidence="4" id="KW-1185">Reference proteome</keyword>
<evidence type="ECO:0000313" key="3">
    <source>
        <dbReference type="EMBL" id="AQQ71977.1"/>
    </source>
</evidence>
<dbReference type="NCBIfam" id="TIGR01409">
    <property type="entry name" value="TAT_signal_seq"/>
    <property type="match status" value="1"/>
</dbReference>
<evidence type="ECO:0000256" key="1">
    <source>
        <dbReference type="ARBA" id="ARBA00008779"/>
    </source>
</evidence>
<evidence type="ECO:0000259" key="2">
    <source>
        <dbReference type="Pfam" id="PF00884"/>
    </source>
</evidence>
<feature type="domain" description="Sulfatase N-terminal" evidence="2">
    <location>
        <begin position="38"/>
        <end position="100"/>
    </location>
</feature>
<dbReference type="PANTHER" id="PTHR42693">
    <property type="entry name" value="ARYLSULFATASE FAMILY MEMBER"/>
    <property type="match status" value="1"/>
</dbReference>
<keyword evidence="3" id="KW-0378">Hydrolase</keyword>
<organism evidence="3 4">
    <name type="scientific">Limihaloglobus sulfuriphilus</name>
    <dbReference type="NCBI Taxonomy" id="1851148"/>
    <lineage>
        <taxon>Bacteria</taxon>
        <taxon>Pseudomonadati</taxon>
        <taxon>Planctomycetota</taxon>
        <taxon>Phycisphaerae</taxon>
        <taxon>Sedimentisphaerales</taxon>
        <taxon>Sedimentisphaeraceae</taxon>
        <taxon>Limihaloglobus</taxon>
    </lineage>
</organism>
<evidence type="ECO:0000313" key="4">
    <source>
        <dbReference type="Proteomes" id="UP000188181"/>
    </source>
</evidence>
<proteinExistence type="inferred from homology"/>
<dbReference type="InterPro" id="IPR000917">
    <property type="entry name" value="Sulfatase_N"/>
</dbReference>
<dbReference type="SUPFAM" id="SSF53649">
    <property type="entry name" value="Alkaline phosphatase-like"/>
    <property type="match status" value="1"/>
</dbReference>
<dbReference type="Proteomes" id="UP000188181">
    <property type="component" value="Chromosome"/>
</dbReference>
<dbReference type="Pfam" id="PF00884">
    <property type="entry name" value="Sulfatase"/>
    <property type="match status" value="1"/>
</dbReference>
<sequence>MDRRNFLKNSGMAAAAFALSGCNQSSKIFSGLKRSSKPNIVFIYVDDQDRADLSCYGGNLLMPNIDSLTQESMRFDRFYVSSPVCTPSRFSALTGRYACRGAEMQKIWPVFTVSRTRLPR</sequence>